<protein>
    <recommendedName>
        <fullName evidence="2">Protein kinase domain-containing protein</fullName>
    </recommendedName>
</protein>
<feature type="domain" description="Protein kinase" evidence="2">
    <location>
        <begin position="216"/>
        <end position="259"/>
    </location>
</feature>
<keyword evidence="1" id="KW-0067">ATP-binding</keyword>
<evidence type="ECO:0000256" key="1">
    <source>
        <dbReference type="PROSITE-ProRule" id="PRU10141"/>
    </source>
</evidence>
<sequence length="259" mass="29619">MMKVMENCADVFVALPGKEEEAEDYSRGTGNSAVLQSEEKDRCDGEVLTFPGPLMRASMQKDKLMRFIQQKCQECLLHLDNPQQQKSFFFWSIMERFCNRNGKVMMAEIAVLLLNGYRFLRKKGFKVLYAFEQHELGHSAQSLQYCETIAAEVFRCPLRANSDLISTLRTLTNALLVETTQDELEWPKKLQLLDESQGFALLQFHLSQYSEFDSCYTMKELLGEGGYGAVYAGVRKEDGRQVAVKCLDKDVCKKIITIN</sequence>
<dbReference type="SUPFAM" id="SSF56112">
    <property type="entry name" value="Protein kinase-like (PK-like)"/>
    <property type="match status" value="1"/>
</dbReference>
<keyword evidence="4" id="KW-1185">Reference proteome</keyword>
<proteinExistence type="predicted"/>
<dbReference type="EMBL" id="JAHKSW010000006">
    <property type="protein sequence ID" value="KAG7331861.1"/>
    <property type="molecule type" value="Genomic_DNA"/>
</dbReference>
<dbReference type="PROSITE" id="PS50011">
    <property type="entry name" value="PROTEIN_KINASE_DOM"/>
    <property type="match status" value="1"/>
</dbReference>
<dbReference type="InterPro" id="IPR011009">
    <property type="entry name" value="Kinase-like_dom_sf"/>
</dbReference>
<keyword evidence="1" id="KW-0547">Nucleotide-binding</keyword>
<dbReference type="OrthoDB" id="8918678at2759"/>
<dbReference type="GO" id="GO:0004672">
    <property type="term" value="F:protein kinase activity"/>
    <property type="evidence" value="ECO:0007669"/>
    <property type="project" value="InterPro"/>
</dbReference>
<evidence type="ECO:0000313" key="4">
    <source>
        <dbReference type="Proteomes" id="UP000824219"/>
    </source>
</evidence>
<feature type="binding site" evidence="1">
    <location>
        <position position="245"/>
    </location>
    <ligand>
        <name>ATP</name>
        <dbReference type="ChEBI" id="CHEBI:30616"/>
    </ligand>
</feature>
<dbReference type="InterPro" id="IPR017441">
    <property type="entry name" value="Protein_kinase_ATP_BS"/>
</dbReference>
<dbReference type="GO" id="GO:0005524">
    <property type="term" value="F:ATP binding"/>
    <property type="evidence" value="ECO:0007669"/>
    <property type="project" value="UniProtKB-UniRule"/>
</dbReference>
<dbReference type="Proteomes" id="UP000824219">
    <property type="component" value="Linkage Group LG06"/>
</dbReference>
<reference evidence="3 4" key="1">
    <citation type="submission" date="2021-06" db="EMBL/GenBank/DDBJ databases">
        <title>Chromosome-level genome assembly of the red-tail catfish (Hemibagrus wyckioides).</title>
        <authorList>
            <person name="Shao F."/>
        </authorList>
    </citation>
    <scope>NUCLEOTIDE SEQUENCE [LARGE SCALE GENOMIC DNA]</scope>
    <source>
        <strain evidence="3">EC202008001</strain>
        <tissue evidence="3">Blood</tissue>
    </source>
</reference>
<dbReference type="PROSITE" id="PS00107">
    <property type="entry name" value="PROTEIN_KINASE_ATP"/>
    <property type="match status" value="1"/>
</dbReference>
<gene>
    <name evidence="3" type="ORF">KOW79_005830</name>
</gene>
<dbReference type="InterPro" id="IPR000719">
    <property type="entry name" value="Prot_kinase_dom"/>
</dbReference>
<organism evidence="3 4">
    <name type="scientific">Hemibagrus wyckioides</name>
    <dbReference type="NCBI Taxonomy" id="337641"/>
    <lineage>
        <taxon>Eukaryota</taxon>
        <taxon>Metazoa</taxon>
        <taxon>Chordata</taxon>
        <taxon>Craniata</taxon>
        <taxon>Vertebrata</taxon>
        <taxon>Euteleostomi</taxon>
        <taxon>Actinopterygii</taxon>
        <taxon>Neopterygii</taxon>
        <taxon>Teleostei</taxon>
        <taxon>Ostariophysi</taxon>
        <taxon>Siluriformes</taxon>
        <taxon>Bagridae</taxon>
        <taxon>Hemibagrus</taxon>
    </lineage>
</organism>
<evidence type="ECO:0000313" key="3">
    <source>
        <dbReference type="EMBL" id="KAG7331861.1"/>
    </source>
</evidence>
<comment type="caution">
    <text evidence="3">The sequence shown here is derived from an EMBL/GenBank/DDBJ whole genome shotgun (WGS) entry which is preliminary data.</text>
</comment>
<name>A0A9D3P0H7_9TELE</name>
<evidence type="ECO:0000259" key="2">
    <source>
        <dbReference type="PROSITE" id="PS50011"/>
    </source>
</evidence>
<dbReference type="Gene3D" id="3.30.200.20">
    <property type="entry name" value="Phosphorylase Kinase, domain 1"/>
    <property type="match status" value="1"/>
</dbReference>
<accession>A0A9D3P0H7</accession>
<dbReference type="AlphaFoldDB" id="A0A9D3P0H7"/>